<dbReference type="InterPro" id="IPR021228">
    <property type="entry name" value="BrxD"/>
</dbReference>
<dbReference type="EMBL" id="DSBX01000357">
    <property type="protein sequence ID" value="HDR00471.1"/>
    <property type="molecule type" value="Genomic_DNA"/>
</dbReference>
<evidence type="ECO:0000313" key="1">
    <source>
        <dbReference type="EMBL" id="HDR00471.1"/>
    </source>
</evidence>
<protein>
    <recommendedName>
        <fullName evidence="2">DUF2791 family P-loop domain-containing protein</fullName>
    </recommendedName>
</protein>
<dbReference type="InterPro" id="IPR027417">
    <property type="entry name" value="P-loop_NTPase"/>
</dbReference>
<dbReference type="SUPFAM" id="SSF52540">
    <property type="entry name" value="P-loop containing nucleoside triphosphate hydrolases"/>
    <property type="match status" value="1"/>
</dbReference>
<accession>A0A7V0T790</accession>
<evidence type="ECO:0008006" key="2">
    <source>
        <dbReference type="Google" id="ProtNLM"/>
    </source>
</evidence>
<comment type="caution">
    <text evidence="1">The sequence shown here is derived from an EMBL/GenBank/DDBJ whole genome shotgun (WGS) entry which is preliminary data.</text>
</comment>
<reference evidence="1" key="1">
    <citation type="journal article" date="2020" name="mSystems">
        <title>Genome- and Community-Level Interaction Insights into Carbon Utilization and Element Cycling Functions of Hydrothermarchaeota in Hydrothermal Sediment.</title>
        <authorList>
            <person name="Zhou Z."/>
            <person name="Liu Y."/>
            <person name="Xu W."/>
            <person name="Pan J."/>
            <person name="Luo Z.H."/>
            <person name="Li M."/>
        </authorList>
    </citation>
    <scope>NUCLEOTIDE SEQUENCE [LARGE SCALE GENOMIC DNA]</scope>
    <source>
        <strain evidence="1">SpSt-1182</strain>
    </source>
</reference>
<dbReference type="Pfam" id="PF10923">
    <property type="entry name" value="BrxC_BrxD"/>
    <property type="match status" value="1"/>
</dbReference>
<organism evidence="1">
    <name type="scientific">candidate division WOR-3 bacterium</name>
    <dbReference type="NCBI Taxonomy" id="2052148"/>
    <lineage>
        <taxon>Bacteria</taxon>
        <taxon>Bacteria division WOR-3</taxon>
    </lineage>
</organism>
<name>A0A7V0T790_UNCW3</name>
<proteinExistence type="predicted"/>
<feature type="non-terminal residue" evidence="1">
    <location>
        <position position="1"/>
    </location>
</feature>
<sequence>EYLKGILTWNLSSFKLVTGNYGGGKTHFLYSVRNLAFRSNYCVSYVSLSPTECPFDKLELVYRAIVAGISVPLPPDRPVPVGERGIESVLRHWYAARRKESERVADLKRHADELSPTESSSFSNAVRAAFDALVADDADSFGEVVQWLKGEEVERDTRLRYRLSERVDKATAFRMLRSLIQWVHAVGYSGLVLLFDEAERGMSLSSSRDRRRALDNLRQLVDECGNSRLPGAMILYAVPDENLLLEGSGGVYEALKQRLRSQFSGVNPVGVRINLDDLGIEPEEFLCRLGAKLATVFEAAYEVELPNERRDAAIRQLAGVAVTAFMLDISYRRLFVVSLVEALHQLRASPGFEFDRKAAEKLLRVTSQRLEQTERADVESEEF</sequence>
<dbReference type="Proteomes" id="UP000885672">
    <property type="component" value="Unassembled WGS sequence"/>
</dbReference>
<dbReference type="AlphaFoldDB" id="A0A7V0T790"/>
<gene>
    <name evidence="1" type="ORF">ENN51_09345</name>
</gene>